<dbReference type="Gene3D" id="3.20.20.410">
    <property type="entry name" value="Protein of unknown function UPF0759"/>
    <property type="match status" value="1"/>
</dbReference>
<dbReference type="PANTHER" id="PTHR30348:SF9">
    <property type="entry name" value="UPF0759 PROTEIN YECE"/>
    <property type="match status" value="1"/>
</dbReference>
<dbReference type="EMBL" id="BNAO01000002">
    <property type="protein sequence ID" value="GHG65555.1"/>
    <property type="molecule type" value="Genomic_DNA"/>
</dbReference>
<keyword evidence="2" id="KW-1185">Reference proteome</keyword>
<dbReference type="Proteomes" id="UP000659697">
    <property type="component" value="Unassembled WGS sequence"/>
</dbReference>
<evidence type="ECO:0008006" key="3">
    <source>
        <dbReference type="Google" id="ProtNLM"/>
    </source>
</evidence>
<dbReference type="SUPFAM" id="SSF117396">
    <property type="entry name" value="TM1631-like"/>
    <property type="match status" value="1"/>
</dbReference>
<accession>A0ABQ3KXE6</accession>
<evidence type="ECO:0000313" key="2">
    <source>
        <dbReference type="Proteomes" id="UP000659697"/>
    </source>
</evidence>
<sequence length="290" mass="33146">MQAPLLYLGCPMWANPAWKGSLYSADTPQAEFLKHYASVFNSVEGNTSFYADPDATTIARWATLLADDFRLQLKVPSRLSHTLANEPDANALQSWWQLLSPLHPFLGLVHLQLPKTTGPAQLNWLEQQLAILRPLTPVCVEVRHPQFFDKAEHEITLNRLLREYQCERVVLDSRALFSVAATTPALLDAQQKKPHLPVHAICLSDTPVVRFIGCDDLSINQHYYQPWLNKIANWLNEGKTPYIYFHTADNRLAPQLARQFARDLQQHLPHFDHPALSPWLGEQHNQLALW</sequence>
<dbReference type="InterPro" id="IPR036520">
    <property type="entry name" value="UPF0759_sf"/>
</dbReference>
<comment type="caution">
    <text evidence="1">The sequence shown here is derived from an EMBL/GenBank/DDBJ whole genome shotgun (WGS) entry which is preliminary data.</text>
</comment>
<reference evidence="2" key="1">
    <citation type="journal article" date="2019" name="Int. J. Syst. Evol. Microbiol.">
        <title>The Global Catalogue of Microorganisms (GCM) 10K type strain sequencing project: providing services to taxonomists for standard genome sequencing and annotation.</title>
        <authorList>
            <consortium name="The Broad Institute Genomics Platform"/>
            <consortium name="The Broad Institute Genome Sequencing Center for Infectious Disease"/>
            <person name="Wu L."/>
            <person name="Ma J."/>
        </authorList>
    </citation>
    <scope>NUCLEOTIDE SEQUENCE [LARGE SCALE GENOMIC DNA]</scope>
    <source>
        <strain evidence="2">CGMCC 1.7003</strain>
    </source>
</reference>
<name>A0ABQ3KXE6_9ALTE</name>
<dbReference type="PANTHER" id="PTHR30348">
    <property type="entry name" value="UNCHARACTERIZED PROTEIN YECE"/>
    <property type="match status" value="1"/>
</dbReference>
<gene>
    <name evidence="1" type="ORF">GCM10010919_12960</name>
</gene>
<dbReference type="Pfam" id="PF01904">
    <property type="entry name" value="DUF72"/>
    <property type="match status" value="1"/>
</dbReference>
<protein>
    <recommendedName>
        <fullName evidence="3">DUF72 domain-containing protein</fullName>
    </recommendedName>
</protein>
<proteinExistence type="predicted"/>
<organism evidence="1 2">
    <name type="scientific">Alishewanella longhuensis</name>
    <dbReference type="NCBI Taxonomy" id="1091037"/>
    <lineage>
        <taxon>Bacteria</taxon>
        <taxon>Pseudomonadati</taxon>
        <taxon>Pseudomonadota</taxon>
        <taxon>Gammaproteobacteria</taxon>
        <taxon>Alteromonadales</taxon>
        <taxon>Alteromonadaceae</taxon>
        <taxon>Alishewanella</taxon>
    </lineage>
</organism>
<evidence type="ECO:0000313" key="1">
    <source>
        <dbReference type="EMBL" id="GHG65555.1"/>
    </source>
</evidence>
<dbReference type="InterPro" id="IPR002763">
    <property type="entry name" value="DUF72"/>
</dbReference>